<accession>A0A8S2F5Y4</accession>
<protein>
    <submittedName>
        <fullName evidence="1">Uncharacterized protein</fullName>
    </submittedName>
</protein>
<dbReference type="EMBL" id="CAJOBA010043109">
    <property type="protein sequence ID" value="CAF4144499.1"/>
    <property type="molecule type" value="Genomic_DNA"/>
</dbReference>
<dbReference type="Proteomes" id="UP000677228">
    <property type="component" value="Unassembled WGS sequence"/>
</dbReference>
<evidence type="ECO:0000313" key="3">
    <source>
        <dbReference type="Proteomes" id="UP000677228"/>
    </source>
</evidence>
<dbReference type="Proteomes" id="UP000682733">
    <property type="component" value="Unassembled WGS sequence"/>
</dbReference>
<feature type="non-terminal residue" evidence="1">
    <location>
        <position position="52"/>
    </location>
</feature>
<gene>
    <name evidence="1" type="ORF">OVA965_LOCUS29984</name>
    <name evidence="2" type="ORF">TMI583_LOCUS30775</name>
</gene>
<evidence type="ECO:0000313" key="1">
    <source>
        <dbReference type="EMBL" id="CAF1333140.1"/>
    </source>
</evidence>
<evidence type="ECO:0000313" key="2">
    <source>
        <dbReference type="EMBL" id="CAF4144499.1"/>
    </source>
</evidence>
<dbReference type="AlphaFoldDB" id="A0A8S2F5Y4"/>
<sequence>MLNDDKTLRFLFTIFYWNDAKPLKLKIVDNPFETKLSTFGFPAEADENGEFH</sequence>
<comment type="caution">
    <text evidence="1">The sequence shown here is derived from an EMBL/GenBank/DDBJ whole genome shotgun (WGS) entry which is preliminary data.</text>
</comment>
<proteinExistence type="predicted"/>
<reference evidence="1" key="1">
    <citation type="submission" date="2021-02" db="EMBL/GenBank/DDBJ databases">
        <authorList>
            <person name="Nowell W R."/>
        </authorList>
    </citation>
    <scope>NUCLEOTIDE SEQUENCE</scope>
</reference>
<dbReference type="EMBL" id="CAJNOK010021491">
    <property type="protein sequence ID" value="CAF1333140.1"/>
    <property type="molecule type" value="Genomic_DNA"/>
</dbReference>
<name>A0A8S2F5Y4_9BILA</name>
<organism evidence="1 3">
    <name type="scientific">Didymodactylos carnosus</name>
    <dbReference type="NCBI Taxonomy" id="1234261"/>
    <lineage>
        <taxon>Eukaryota</taxon>
        <taxon>Metazoa</taxon>
        <taxon>Spiralia</taxon>
        <taxon>Gnathifera</taxon>
        <taxon>Rotifera</taxon>
        <taxon>Eurotatoria</taxon>
        <taxon>Bdelloidea</taxon>
        <taxon>Philodinida</taxon>
        <taxon>Philodinidae</taxon>
        <taxon>Didymodactylos</taxon>
    </lineage>
</organism>